<dbReference type="GO" id="GO:0071949">
    <property type="term" value="F:FAD binding"/>
    <property type="evidence" value="ECO:0007669"/>
    <property type="project" value="TreeGrafter"/>
</dbReference>
<evidence type="ECO:0000256" key="3">
    <source>
        <dbReference type="ARBA" id="ARBA00022630"/>
    </source>
</evidence>
<protein>
    <recommendedName>
        <fullName evidence="8">Proline dehydrogenase</fullName>
        <ecNumber evidence="8">1.5.5.2</ecNumber>
    </recommendedName>
</protein>
<comment type="catalytic activity">
    <reaction evidence="8">
        <text>L-proline + a quinone = (S)-1-pyrroline-5-carboxylate + a quinol + H(+)</text>
        <dbReference type="Rhea" id="RHEA:23784"/>
        <dbReference type="ChEBI" id="CHEBI:15378"/>
        <dbReference type="ChEBI" id="CHEBI:17388"/>
        <dbReference type="ChEBI" id="CHEBI:24646"/>
        <dbReference type="ChEBI" id="CHEBI:60039"/>
        <dbReference type="ChEBI" id="CHEBI:132124"/>
        <dbReference type="EC" id="1.5.5.2"/>
    </reaction>
</comment>
<evidence type="ECO:0000256" key="4">
    <source>
        <dbReference type="ARBA" id="ARBA00022827"/>
    </source>
</evidence>
<evidence type="ECO:0000256" key="8">
    <source>
        <dbReference type="RuleBase" id="RU364054"/>
    </source>
</evidence>
<dbReference type="GO" id="GO:0010133">
    <property type="term" value="P:L-proline catabolic process to L-glutamate"/>
    <property type="evidence" value="ECO:0007669"/>
    <property type="project" value="TreeGrafter"/>
</dbReference>
<comment type="similarity">
    <text evidence="2 8">Belongs to the proline oxidase family.</text>
</comment>
<evidence type="ECO:0000256" key="5">
    <source>
        <dbReference type="ARBA" id="ARBA00023002"/>
    </source>
</evidence>
<dbReference type="SUPFAM" id="SSF51730">
    <property type="entry name" value="FAD-linked oxidoreductase"/>
    <property type="match status" value="1"/>
</dbReference>
<organism evidence="10 11">
    <name type="scientific">Meganyctiphanes norvegica</name>
    <name type="common">Northern krill</name>
    <name type="synonym">Thysanopoda norvegica</name>
    <dbReference type="NCBI Taxonomy" id="48144"/>
    <lineage>
        <taxon>Eukaryota</taxon>
        <taxon>Metazoa</taxon>
        <taxon>Ecdysozoa</taxon>
        <taxon>Arthropoda</taxon>
        <taxon>Crustacea</taxon>
        <taxon>Multicrustacea</taxon>
        <taxon>Malacostraca</taxon>
        <taxon>Eumalacostraca</taxon>
        <taxon>Eucarida</taxon>
        <taxon>Euphausiacea</taxon>
        <taxon>Euphausiidae</taxon>
        <taxon>Meganyctiphanes</taxon>
    </lineage>
</organism>
<comment type="cofactor">
    <cofactor evidence="1 8">
        <name>FAD</name>
        <dbReference type="ChEBI" id="CHEBI:57692"/>
    </cofactor>
</comment>
<keyword evidence="6 8" id="KW-0642">Proline metabolism</keyword>
<dbReference type="EC" id="1.5.5.2" evidence="8"/>
<evidence type="ECO:0000313" key="11">
    <source>
        <dbReference type="Proteomes" id="UP001497623"/>
    </source>
</evidence>
<evidence type="ECO:0000259" key="9">
    <source>
        <dbReference type="Pfam" id="PF01619"/>
    </source>
</evidence>
<name>A0AAV2RJK4_MEGNR</name>
<dbReference type="AlphaFoldDB" id="A0AAV2RJK4"/>
<comment type="caution">
    <text evidence="10">The sequence shown here is derived from an EMBL/GenBank/DDBJ whole genome shotgun (WGS) entry which is preliminary data.</text>
</comment>
<accession>A0AAV2RJK4</accession>
<dbReference type="PANTHER" id="PTHR13914:SF29">
    <property type="entry name" value="HYDROXYPROLINE DEHYDROGENASE"/>
    <property type="match status" value="1"/>
</dbReference>
<dbReference type="GO" id="GO:0004657">
    <property type="term" value="F:proline dehydrogenase activity"/>
    <property type="evidence" value="ECO:0007669"/>
    <property type="project" value="UniProtKB-EC"/>
</dbReference>
<feature type="domain" description="Proline dehydrogenase" evidence="9">
    <location>
        <begin position="204"/>
        <end position="475"/>
    </location>
</feature>
<keyword evidence="11" id="KW-1185">Reference proteome</keyword>
<evidence type="ECO:0000313" key="10">
    <source>
        <dbReference type="EMBL" id="CAL4124950.1"/>
    </source>
</evidence>
<dbReference type="EMBL" id="CAXKWB010023248">
    <property type="protein sequence ID" value="CAL4124950.1"/>
    <property type="molecule type" value="Genomic_DNA"/>
</dbReference>
<dbReference type="Pfam" id="PF01619">
    <property type="entry name" value="Pro_dh"/>
    <property type="match status" value="1"/>
</dbReference>
<evidence type="ECO:0000256" key="6">
    <source>
        <dbReference type="ARBA" id="ARBA00023062"/>
    </source>
</evidence>
<dbReference type="InterPro" id="IPR015659">
    <property type="entry name" value="Proline_oxidase"/>
</dbReference>
<proteinExistence type="inferred from homology"/>
<dbReference type="InterPro" id="IPR002872">
    <property type="entry name" value="Proline_DH_dom"/>
</dbReference>
<comment type="catalytic activity">
    <reaction evidence="7">
        <text>trans-4-hydroxy-L-proline + a quinone = (3R,5S)-1-pyrroline-3-hydroxy-5-carboxylate + a quinol + H(+)</text>
        <dbReference type="Rhea" id="RHEA:52512"/>
        <dbReference type="ChEBI" id="CHEBI:15378"/>
        <dbReference type="ChEBI" id="CHEBI:24646"/>
        <dbReference type="ChEBI" id="CHEBI:58375"/>
        <dbReference type="ChEBI" id="CHEBI:62612"/>
        <dbReference type="ChEBI" id="CHEBI:132124"/>
        <dbReference type="EC" id="1.5.5.3"/>
    </reaction>
</comment>
<dbReference type="GO" id="GO:0005739">
    <property type="term" value="C:mitochondrion"/>
    <property type="evidence" value="ECO:0007669"/>
    <property type="project" value="TreeGrafter"/>
</dbReference>
<evidence type="ECO:0000256" key="2">
    <source>
        <dbReference type="ARBA" id="ARBA00005869"/>
    </source>
</evidence>
<evidence type="ECO:0000256" key="7">
    <source>
        <dbReference type="ARBA" id="ARBA00048242"/>
    </source>
</evidence>
<evidence type="ECO:0000256" key="1">
    <source>
        <dbReference type="ARBA" id="ARBA00001974"/>
    </source>
</evidence>
<gene>
    <name evidence="10" type="ORF">MNOR_LOCUS24899</name>
</gene>
<dbReference type="Gene3D" id="3.20.20.220">
    <property type="match status" value="1"/>
</dbReference>
<reference evidence="10 11" key="1">
    <citation type="submission" date="2024-05" db="EMBL/GenBank/DDBJ databases">
        <authorList>
            <person name="Wallberg A."/>
        </authorList>
    </citation>
    <scope>NUCLEOTIDE SEQUENCE [LARGE SCALE GENOMIC DNA]</scope>
</reference>
<dbReference type="PANTHER" id="PTHR13914">
    <property type="entry name" value="PROLINE OXIDASE"/>
    <property type="match status" value="1"/>
</dbReference>
<comment type="function">
    <text evidence="8">Converts proline to delta-1-pyrroline-5-carboxylate.</text>
</comment>
<dbReference type="InterPro" id="IPR029041">
    <property type="entry name" value="FAD-linked_oxidoreductase-like"/>
</dbReference>
<keyword evidence="5 8" id="KW-0560">Oxidoreductase</keyword>
<keyword evidence="4 8" id="KW-0274">FAD</keyword>
<sequence length="498" mass="56167">MLFRNIILHSRTTSPRPVPGCSKYMTGMIRRYSQHIPARKCEANTAHPGTQKSLPITPAINFKNFSNHHLAFQHKTTKELLRSLFVLYSCSIDTLVNNSFKLLRMGEWLMGPRLLRLLISPFYYQFCAGNSDQEMMVTAHNLSKSGVSILVCPLVESDVGDQQLRSELFNTNLKETLDLVHMAAQNNYLKPIPAMCHVKISALLSPDVMMRVHDAYELLSFKDRISVVMAVADAMDPNTSKSTPSIGPLALSPEDTKDLLDCLPRIYEIGCVATESKVILLIDGEYTYVKTTINLLSLAMMRIFNSEKLLVWNTYQGYLKNTLNVLQHDLDIATELKLKFGAKIVRGAYLEMERSRAQRLGYPDPVNDTYQLTCANYDNVVELMLRAVHNNQEDRAVMVATNNEASIRKAVSLLHELGLDPQKGNVVFGQVYGMAENISVPLGKAGYRVYKSTPSGSVLEVLPYLSRRLNENRTVFKGARRERQLLSRELISRLRSTS</sequence>
<keyword evidence="3 8" id="KW-0285">Flavoprotein</keyword>
<dbReference type="Proteomes" id="UP001497623">
    <property type="component" value="Unassembled WGS sequence"/>
</dbReference>